<evidence type="ECO:0000313" key="3">
    <source>
        <dbReference type="EMBL" id="ENN77551.1"/>
    </source>
</evidence>
<dbReference type="PANTHER" id="PTHR45640">
    <property type="entry name" value="HEAT SHOCK PROTEIN HSP-12.2-RELATED"/>
    <property type="match status" value="1"/>
</dbReference>
<dbReference type="GO" id="GO:0005737">
    <property type="term" value="C:cytoplasm"/>
    <property type="evidence" value="ECO:0007669"/>
    <property type="project" value="TreeGrafter"/>
</dbReference>
<dbReference type="InterPro" id="IPR008978">
    <property type="entry name" value="HSP20-like_chaperone"/>
</dbReference>
<dbReference type="GO" id="GO:0042026">
    <property type="term" value="P:protein refolding"/>
    <property type="evidence" value="ECO:0007669"/>
    <property type="project" value="TreeGrafter"/>
</dbReference>
<organism evidence="3">
    <name type="scientific">Dendroctonus ponderosae</name>
    <name type="common">Mountain pine beetle</name>
    <dbReference type="NCBI Taxonomy" id="77166"/>
    <lineage>
        <taxon>Eukaryota</taxon>
        <taxon>Metazoa</taxon>
        <taxon>Ecdysozoa</taxon>
        <taxon>Arthropoda</taxon>
        <taxon>Hexapoda</taxon>
        <taxon>Insecta</taxon>
        <taxon>Pterygota</taxon>
        <taxon>Neoptera</taxon>
        <taxon>Endopterygota</taxon>
        <taxon>Coleoptera</taxon>
        <taxon>Polyphaga</taxon>
        <taxon>Cucujiformia</taxon>
        <taxon>Curculionidae</taxon>
        <taxon>Scolytinae</taxon>
        <taxon>Dendroctonus</taxon>
    </lineage>
</organism>
<proteinExistence type="inferred from homology"/>
<comment type="similarity">
    <text evidence="1 2">Belongs to the small heat shock protein (HSP20) family.</text>
</comment>
<dbReference type="HOGENOM" id="CLU_1017685_0_0_1"/>
<dbReference type="GO" id="GO:0051082">
    <property type="term" value="F:unfolded protein binding"/>
    <property type="evidence" value="ECO:0007669"/>
    <property type="project" value="TreeGrafter"/>
</dbReference>
<evidence type="ECO:0000256" key="1">
    <source>
        <dbReference type="PROSITE-ProRule" id="PRU00285"/>
    </source>
</evidence>
<evidence type="ECO:0000256" key="2">
    <source>
        <dbReference type="RuleBase" id="RU003616"/>
    </source>
</evidence>
<accession>N6UA94</accession>
<dbReference type="OrthoDB" id="1431247at2759"/>
<dbReference type="Gene3D" id="2.60.40.790">
    <property type="match status" value="1"/>
</dbReference>
<dbReference type="AlphaFoldDB" id="N6UA94"/>
<protein>
    <submittedName>
        <fullName evidence="3">Uncharacterized protein</fullName>
    </submittedName>
</protein>
<gene>
    <name evidence="3" type="ORF">YQE_05847</name>
</gene>
<dbReference type="SUPFAM" id="SSF49764">
    <property type="entry name" value="HSP20-like chaperones"/>
    <property type="match status" value="1"/>
</dbReference>
<reference evidence="3" key="1">
    <citation type="journal article" date="2013" name="Genome Biol.">
        <title>Draft genome of the mountain pine beetle, Dendroctonus ponderosae Hopkins, a major forest pest.</title>
        <authorList>
            <person name="Keeling C.I."/>
            <person name="Yuen M.M."/>
            <person name="Liao N.Y."/>
            <person name="Docking T.R."/>
            <person name="Chan S.K."/>
            <person name="Taylor G.A."/>
            <person name="Palmquist D.L."/>
            <person name="Jackman S.D."/>
            <person name="Nguyen A."/>
            <person name="Li M."/>
            <person name="Henderson H."/>
            <person name="Janes J.K."/>
            <person name="Zhao Y."/>
            <person name="Pandoh P."/>
            <person name="Moore R."/>
            <person name="Sperling F.A."/>
            <person name="Huber D.P."/>
            <person name="Birol I."/>
            <person name="Jones S.J."/>
            <person name="Bohlmann J."/>
        </authorList>
    </citation>
    <scope>NUCLEOTIDE SEQUENCE</scope>
</reference>
<feature type="non-terminal residue" evidence="3">
    <location>
        <position position="274"/>
    </location>
</feature>
<dbReference type="PROSITE" id="PS01031">
    <property type="entry name" value="SHSP"/>
    <property type="match status" value="1"/>
</dbReference>
<name>N6UA94_DENPD</name>
<dbReference type="EMBL" id="KB740941">
    <property type="protein sequence ID" value="ENN77551.1"/>
    <property type="molecule type" value="Genomic_DNA"/>
</dbReference>
<sequence length="274" mass="31555">MEDRAGVFRMIFMNGLRSSKADVYADHCCFSAANQLRDLRTQLTHLDRSSSLTIDKEHFQANIDVQQFRPDEISVRLLDDHSVKVEAKHEEQQDDHGFISRHFVRRYLLPKDCDPTKLKSKLSADGILVITAPKKQEDDAIEGQEIPISHLVSPNKVSGDESMLVLLLFVLALHSDRVIVVQFHGNFLWLELLDIDFRLEMIMVHSDRGVFFQFGQMVEHRIEGMESFFRKKLRYQVSSRDSSSTNFSLKSDDNTVLEVLIYQALCVANILHYA</sequence>
<dbReference type="Pfam" id="PF00011">
    <property type="entry name" value="HSP20"/>
    <property type="match status" value="1"/>
</dbReference>
<dbReference type="InterPro" id="IPR001436">
    <property type="entry name" value="Alpha-crystallin/sHSP_animal"/>
</dbReference>
<dbReference type="PANTHER" id="PTHR45640:SF13">
    <property type="entry name" value="HEAT SHOCK PROTEIN 22-RELATED"/>
    <property type="match status" value="1"/>
</dbReference>
<dbReference type="PRINTS" id="PR00299">
    <property type="entry name" value="ACRYSTALLIN"/>
</dbReference>
<dbReference type="InterPro" id="IPR002068">
    <property type="entry name" value="A-crystallin/Hsp20_dom"/>
</dbReference>
<feature type="non-terminal residue" evidence="3">
    <location>
        <position position="1"/>
    </location>
</feature>
<dbReference type="GO" id="GO:0009408">
    <property type="term" value="P:response to heat"/>
    <property type="evidence" value="ECO:0007669"/>
    <property type="project" value="TreeGrafter"/>
</dbReference>
<dbReference type="GO" id="GO:0005634">
    <property type="term" value="C:nucleus"/>
    <property type="evidence" value="ECO:0007669"/>
    <property type="project" value="TreeGrafter"/>
</dbReference>
<dbReference type="CDD" id="cd06526">
    <property type="entry name" value="metazoan_ACD"/>
    <property type="match status" value="1"/>
</dbReference>